<keyword evidence="1" id="KW-0175">Coiled coil</keyword>
<evidence type="ECO:0000259" key="3">
    <source>
        <dbReference type="Pfam" id="PF18701"/>
    </source>
</evidence>
<feature type="compositionally biased region" description="Basic and acidic residues" evidence="2">
    <location>
        <begin position="534"/>
        <end position="555"/>
    </location>
</feature>
<evidence type="ECO:0000256" key="2">
    <source>
        <dbReference type="SAM" id="MobiDB-lite"/>
    </source>
</evidence>
<dbReference type="InterPro" id="IPR040676">
    <property type="entry name" value="DUF5641"/>
</dbReference>
<accession>A0A7D9EWR4</accession>
<dbReference type="PANTHER" id="PTHR47331">
    <property type="entry name" value="PHD-TYPE DOMAIN-CONTAINING PROTEIN"/>
    <property type="match status" value="1"/>
</dbReference>
<comment type="caution">
    <text evidence="4">The sequence shown here is derived from an EMBL/GenBank/DDBJ whole genome shotgun (WGS) entry which is preliminary data.</text>
</comment>
<name>A0A7D9EWR4_PARCT</name>
<feature type="region of interest" description="Disordered" evidence="2">
    <location>
        <begin position="1"/>
        <end position="21"/>
    </location>
</feature>
<feature type="compositionally biased region" description="Polar residues" evidence="2">
    <location>
        <begin position="248"/>
        <end position="258"/>
    </location>
</feature>
<sequence length="1017" mass="115671">HPLTTPQSAQQHRSEGAVNNSEDLARLDLHLSLELELLDTPSTRGTNPYCGLDETWRNPYRTLNDLESSEENAITVLLVKSGHQTEEFARTCEHLYLIIKVVADIGVGDQRTSRQSIDASIGVDNGSELCLGFADLSTCCSIARGLTVRNHTLTRYKLSYMKMASELKHLKEKQRLDQEQRELHLETQRHEMEQQKKLAELEERRRLHELEIQGQIELLVCSPPYARRPPRDGDQQPSFHDRLPLEPNPQSGQSLEPDTTAQQIFEHQQQALNLMASTIGTTISKGFEMPRRDFMENFKTNVEDIEPSPNARRNFLIQLCSGKAKEAISGTVMLPAEEGYIKAKSILHEMFGQTHIVAASHIDKITGGGPIKENENERLMQLARDMENCEMNLNKLGYQADINSRSNMSAVVMRLPRYLRSEWAKEAQNSRDRSKEPDFAQLTRFVVKKAKLANTEYGRLISARSNNERDGHTIEKCFKFQGKPYEERKSIVNTKRLCNLCLCKGHFASNCKRSRGCFVPGCGKRHHPMLHPAETAKDGKKDVPENQNEERKPDSHAAPTGNVQTGHCGATGTIKNRVCLRVIPVKVFGKDRSCEKITYAIRDEGSNTTLVKESLVEELNSNGQPIDFTLTTMNNVSQESGRSHFLYVQGLGQKDCLEIPNALSVKSLSVARSCIPNKEDIAKWRHFDGISIPELDNTEVTILIGTDVPEAHWKLEERRGRKKEPYAIRTPLGWSVAGPMESASANEVSSFFIRSEDDILTEKVNKMFQMDFSETTYCQDSEMSLEDKRALAIMEQSLIVVDSHYQLDLPLRERPNFPNNKSLAERSLEWKREVEIYETQVRKGDPLDSFIQYYSSWYRLLKGIAWLIRFLHFVQDTFGMKDSRQVNPSSESSNSLKQRRVIGAGEQPLTVEELQTAKIRLIRYVQRVAFPNEVACLKLKPKSSHGTRPIVKKSSRLSALSPFMGEYGLWPMAIVEEVFPDEHGTVRQVIIRTRSGKFRRDVRKLCMLEETKIDGDQ</sequence>
<feature type="region of interest" description="Disordered" evidence="2">
    <location>
        <begin position="223"/>
        <end position="258"/>
    </location>
</feature>
<evidence type="ECO:0000313" key="4">
    <source>
        <dbReference type="EMBL" id="CAB4017361.1"/>
    </source>
</evidence>
<proteinExistence type="predicted"/>
<protein>
    <recommendedName>
        <fullName evidence="3">DUF5641 domain-containing protein</fullName>
    </recommendedName>
</protein>
<evidence type="ECO:0000256" key="1">
    <source>
        <dbReference type="SAM" id="Coils"/>
    </source>
</evidence>
<evidence type="ECO:0000313" key="5">
    <source>
        <dbReference type="Proteomes" id="UP001152795"/>
    </source>
</evidence>
<keyword evidence="5" id="KW-1185">Reference proteome</keyword>
<dbReference type="AlphaFoldDB" id="A0A7D9EWR4"/>
<dbReference type="Pfam" id="PF18701">
    <property type="entry name" value="DUF5641"/>
    <property type="match status" value="1"/>
</dbReference>
<gene>
    <name evidence="4" type="ORF">PACLA_8A039521</name>
</gene>
<dbReference type="Proteomes" id="UP001152795">
    <property type="component" value="Unassembled WGS sequence"/>
</dbReference>
<reference evidence="4" key="1">
    <citation type="submission" date="2020-04" db="EMBL/GenBank/DDBJ databases">
        <authorList>
            <person name="Alioto T."/>
            <person name="Alioto T."/>
            <person name="Gomez Garrido J."/>
        </authorList>
    </citation>
    <scope>NUCLEOTIDE SEQUENCE</scope>
    <source>
        <strain evidence="4">A484AB</strain>
    </source>
</reference>
<feature type="non-terminal residue" evidence="4">
    <location>
        <position position="1017"/>
    </location>
</feature>
<organism evidence="4 5">
    <name type="scientific">Paramuricea clavata</name>
    <name type="common">Red gorgonian</name>
    <name type="synonym">Violescent sea-whip</name>
    <dbReference type="NCBI Taxonomy" id="317549"/>
    <lineage>
        <taxon>Eukaryota</taxon>
        <taxon>Metazoa</taxon>
        <taxon>Cnidaria</taxon>
        <taxon>Anthozoa</taxon>
        <taxon>Octocorallia</taxon>
        <taxon>Malacalcyonacea</taxon>
        <taxon>Plexauridae</taxon>
        <taxon>Paramuricea</taxon>
    </lineage>
</organism>
<feature type="region of interest" description="Disordered" evidence="2">
    <location>
        <begin position="530"/>
        <end position="566"/>
    </location>
</feature>
<feature type="coiled-coil region" evidence="1">
    <location>
        <begin position="176"/>
        <end position="218"/>
    </location>
</feature>
<dbReference type="PANTHER" id="PTHR47331:SF1">
    <property type="entry name" value="GAG-LIKE PROTEIN"/>
    <property type="match status" value="1"/>
</dbReference>
<feature type="compositionally biased region" description="Basic and acidic residues" evidence="2">
    <location>
        <begin position="229"/>
        <end position="244"/>
    </location>
</feature>
<dbReference type="EMBL" id="CACRXK020009515">
    <property type="protein sequence ID" value="CAB4017361.1"/>
    <property type="molecule type" value="Genomic_DNA"/>
</dbReference>
<feature type="domain" description="DUF5641" evidence="3">
    <location>
        <begin position="970"/>
        <end position="1008"/>
    </location>
</feature>